<dbReference type="Gene3D" id="3.10.20.800">
    <property type="match status" value="1"/>
</dbReference>
<dbReference type="InterPro" id="IPR038054">
    <property type="entry name" value="LD_TPept-like_central_sf"/>
</dbReference>
<gene>
    <name evidence="10" type="ORF">IAA45_12485</name>
</gene>
<dbReference type="InterPro" id="IPR050979">
    <property type="entry name" value="LD-transpeptidase"/>
</dbReference>
<sequence length="622" mass="68906">MSNKEEKVVENTDLGGQETAQGQSIDDKIEQAMAKIVADTVESKETEDPEDVRQKESTEVQSEAEQAEAAQPFSENSQSAPENPKKEYGTEQRTASEPVAAMNVKPMPKGQPARGKAKPARPLPKGQPSRNRQQYGNPVYYGEEPVSRKKGIGSKIAKAFGIVAAMVLVILGCAYGVMTYYYSNRFFEGTTINGIDCSGLTVAEVEEQIADKVENYSIEVLSRDLEPQVINGADIDYEYIPDGSVGEALDEQNPFNWISGYFGETEVTARTNISFSQEKLEEQLNNLECAKEENQVAPEDAYVAFQDTEFVIVPETEGRTLDTEKALELLIEAVSESRDQVDFNEGGAYAEASVKSDDPGLASTLEACNAYTKASITYTFGEETRVLDGITIKDWLTFDENGHLVQDDASFSAHVTEYVAQLAEEYDTVGKERNFHTTTGRDIVVGGGNYGWQIDQSAEAAQLLSEITSGQTVTREPVYSVRGLTPGKDDIGSTYIEVDLTSQHMWYYQDGTVIFESDFVSGDMRYSDRMTPSGVCHLYYKQRDQVLRGDKKEDGTYEYEQPVSYWMPFNGGVGFHDANWRSSFGGDIYMTNGSHGCINMPPENAATLYELINTEVPIVVFY</sequence>
<evidence type="ECO:0000256" key="7">
    <source>
        <dbReference type="SAM" id="MobiDB-lite"/>
    </source>
</evidence>
<evidence type="ECO:0000313" key="11">
    <source>
        <dbReference type="Proteomes" id="UP000886817"/>
    </source>
</evidence>
<dbReference type="InterPro" id="IPR038063">
    <property type="entry name" value="Transpep_catalytic_dom"/>
</dbReference>
<evidence type="ECO:0000256" key="3">
    <source>
        <dbReference type="ARBA" id="ARBA00022960"/>
    </source>
</evidence>
<evidence type="ECO:0000256" key="2">
    <source>
        <dbReference type="ARBA" id="ARBA00022679"/>
    </source>
</evidence>
<evidence type="ECO:0000256" key="4">
    <source>
        <dbReference type="ARBA" id="ARBA00022984"/>
    </source>
</evidence>
<keyword evidence="8" id="KW-0812">Transmembrane</keyword>
<dbReference type="EMBL" id="DXEX01000265">
    <property type="protein sequence ID" value="HIX60512.1"/>
    <property type="molecule type" value="Genomic_DNA"/>
</dbReference>
<feature type="active site" description="Proton donor/acceptor" evidence="6">
    <location>
        <position position="576"/>
    </location>
</feature>
<feature type="domain" description="L,D-TPase catalytic" evidence="9">
    <location>
        <begin position="494"/>
        <end position="621"/>
    </location>
</feature>
<reference evidence="10" key="2">
    <citation type="submission" date="2021-04" db="EMBL/GenBank/DDBJ databases">
        <authorList>
            <person name="Gilroy R."/>
        </authorList>
    </citation>
    <scope>NUCLEOTIDE SEQUENCE</scope>
    <source>
        <strain evidence="10">ChiSjej1B19-8411</strain>
    </source>
</reference>
<feature type="compositionally biased region" description="Low complexity" evidence="7">
    <location>
        <begin position="59"/>
        <end position="75"/>
    </location>
</feature>
<dbReference type="InterPro" id="IPR022029">
    <property type="entry name" value="YoaR-like_PG-bd"/>
</dbReference>
<dbReference type="Proteomes" id="UP000886817">
    <property type="component" value="Unassembled WGS sequence"/>
</dbReference>
<dbReference type="Gene3D" id="2.40.440.10">
    <property type="entry name" value="L,D-transpeptidase catalytic domain-like"/>
    <property type="match status" value="1"/>
</dbReference>
<organism evidence="10 11">
    <name type="scientific">Candidatus Blautia gallistercoris</name>
    <dbReference type="NCBI Taxonomy" id="2838490"/>
    <lineage>
        <taxon>Bacteria</taxon>
        <taxon>Bacillati</taxon>
        <taxon>Bacillota</taxon>
        <taxon>Clostridia</taxon>
        <taxon>Lachnospirales</taxon>
        <taxon>Lachnospiraceae</taxon>
        <taxon>Blautia</taxon>
    </lineage>
</organism>
<feature type="compositionally biased region" description="Basic and acidic residues" evidence="7">
    <location>
        <begin position="41"/>
        <end position="58"/>
    </location>
</feature>
<dbReference type="PANTHER" id="PTHR30582">
    <property type="entry name" value="L,D-TRANSPEPTIDASE"/>
    <property type="match status" value="1"/>
</dbReference>
<dbReference type="Pfam" id="PF03734">
    <property type="entry name" value="YkuD"/>
    <property type="match status" value="1"/>
</dbReference>
<keyword evidence="8" id="KW-1133">Transmembrane helix</keyword>
<dbReference type="GO" id="GO:0018104">
    <property type="term" value="P:peptidoglycan-protein cross-linking"/>
    <property type="evidence" value="ECO:0007669"/>
    <property type="project" value="TreeGrafter"/>
</dbReference>
<dbReference type="PROSITE" id="PS52029">
    <property type="entry name" value="LD_TPASE"/>
    <property type="match status" value="1"/>
</dbReference>
<dbReference type="CDD" id="cd16913">
    <property type="entry name" value="YkuD_like"/>
    <property type="match status" value="1"/>
</dbReference>
<reference evidence="10" key="1">
    <citation type="journal article" date="2021" name="PeerJ">
        <title>Extensive microbial diversity within the chicken gut microbiome revealed by metagenomics and culture.</title>
        <authorList>
            <person name="Gilroy R."/>
            <person name="Ravi A."/>
            <person name="Getino M."/>
            <person name="Pursley I."/>
            <person name="Horton D.L."/>
            <person name="Alikhan N.F."/>
            <person name="Baker D."/>
            <person name="Gharbi K."/>
            <person name="Hall N."/>
            <person name="Watson M."/>
            <person name="Adriaenssens E.M."/>
            <person name="Foster-Nyarko E."/>
            <person name="Jarju S."/>
            <person name="Secka A."/>
            <person name="Antonio M."/>
            <person name="Oren A."/>
            <person name="Chaudhuri R.R."/>
            <person name="La Ragione R."/>
            <person name="Hildebrand F."/>
            <person name="Pallen M.J."/>
        </authorList>
    </citation>
    <scope>NUCLEOTIDE SEQUENCE</scope>
    <source>
        <strain evidence="10">ChiSjej1B19-8411</strain>
    </source>
</reference>
<evidence type="ECO:0000256" key="6">
    <source>
        <dbReference type="PROSITE-ProRule" id="PRU01373"/>
    </source>
</evidence>
<comment type="caution">
    <text evidence="10">The sequence shown here is derived from an EMBL/GenBank/DDBJ whole genome shotgun (WGS) entry which is preliminary data.</text>
</comment>
<dbReference type="GO" id="GO:0071972">
    <property type="term" value="F:peptidoglycan L,D-transpeptidase activity"/>
    <property type="evidence" value="ECO:0007669"/>
    <property type="project" value="TreeGrafter"/>
</dbReference>
<keyword evidence="2" id="KW-0808">Transferase</keyword>
<protein>
    <submittedName>
        <fullName evidence="10">Peptidoglycan binding domain-containing protein</fullName>
    </submittedName>
</protein>
<comment type="pathway">
    <text evidence="1 6">Cell wall biogenesis; peptidoglycan biosynthesis.</text>
</comment>
<keyword evidence="8" id="KW-0472">Membrane</keyword>
<dbReference type="AlphaFoldDB" id="A0A9D1WLV8"/>
<dbReference type="SUPFAM" id="SSF143985">
    <property type="entry name" value="L,D-transpeptidase pre-catalytic domain-like"/>
    <property type="match status" value="1"/>
</dbReference>
<dbReference type="GO" id="GO:0071555">
    <property type="term" value="P:cell wall organization"/>
    <property type="evidence" value="ECO:0007669"/>
    <property type="project" value="UniProtKB-UniRule"/>
</dbReference>
<dbReference type="SUPFAM" id="SSF141523">
    <property type="entry name" value="L,D-transpeptidase catalytic domain-like"/>
    <property type="match status" value="1"/>
</dbReference>
<evidence type="ECO:0000256" key="8">
    <source>
        <dbReference type="SAM" id="Phobius"/>
    </source>
</evidence>
<evidence type="ECO:0000256" key="5">
    <source>
        <dbReference type="ARBA" id="ARBA00023316"/>
    </source>
</evidence>
<dbReference type="PANTHER" id="PTHR30582:SF33">
    <property type="entry name" value="EXPORTED PROTEIN"/>
    <property type="match status" value="1"/>
</dbReference>
<proteinExistence type="predicted"/>
<feature type="transmembrane region" description="Helical" evidence="8">
    <location>
        <begin position="159"/>
        <end position="182"/>
    </location>
</feature>
<evidence type="ECO:0000313" key="10">
    <source>
        <dbReference type="EMBL" id="HIX60512.1"/>
    </source>
</evidence>
<evidence type="ECO:0000256" key="1">
    <source>
        <dbReference type="ARBA" id="ARBA00004752"/>
    </source>
</evidence>
<keyword evidence="4 6" id="KW-0573">Peptidoglycan synthesis</keyword>
<dbReference type="GO" id="GO:0016740">
    <property type="term" value="F:transferase activity"/>
    <property type="evidence" value="ECO:0007669"/>
    <property type="project" value="UniProtKB-KW"/>
</dbReference>
<feature type="active site" description="Nucleophile" evidence="6">
    <location>
        <position position="597"/>
    </location>
</feature>
<accession>A0A9D1WLV8</accession>
<dbReference type="Pfam" id="PF12229">
    <property type="entry name" value="PG_binding_4"/>
    <property type="match status" value="2"/>
</dbReference>
<dbReference type="GO" id="GO:0005576">
    <property type="term" value="C:extracellular region"/>
    <property type="evidence" value="ECO:0007669"/>
    <property type="project" value="TreeGrafter"/>
</dbReference>
<name>A0A9D1WLV8_9FIRM</name>
<evidence type="ECO:0000259" key="9">
    <source>
        <dbReference type="PROSITE" id="PS52029"/>
    </source>
</evidence>
<keyword evidence="5 6" id="KW-0961">Cell wall biogenesis/degradation</keyword>
<dbReference type="InterPro" id="IPR005490">
    <property type="entry name" value="LD_TPept_cat_dom"/>
</dbReference>
<feature type="compositionally biased region" description="Basic and acidic residues" evidence="7">
    <location>
        <begin position="1"/>
        <end position="10"/>
    </location>
</feature>
<keyword evidence="3 6" id="KW-0133">Cell shape</keyword>
<dbReference type="GO" id="GO:0008360">
    <property type="term" value="P:regulation of cell shape"/>
    <property type="evidence" value="ECO:0007669"/>
    <property type="project" value="UniProtKB-UniRule"/>
</dbReference>
<feature type="region of interest" description="Disordered" evidence="7">
    <location>
        <begin position="1"/>
        <end position="142"/>
    </location>
</feature>